<reference evidence="1 2" key="1">
    <citation type="submission" date="2019-05" db="EMBL/GenBank/DDBJ databases">
        <title>Another draft genome of Portunus trituberculatus and its Hox gene families provides insights of decapod evolution.</title>
        <authorList>
            <person name="Jeong J.-H."/>
            <person name="Song I."/>
            <person name="Kim S."/>
            <person name="Choi T."/>
            <person name="Kim D."/>
            <person name="Ryu S."/>
            <person name="Kim W."/>
        </authorList>
    </citation>
    <scope>NUCLEOTIDE SEQUENCE [LARGE SCALE GENOMIC DNA]</scope>
    <source>
        <tissue evidence="1">Muscle</tissue>
    </source>
</reference>
<sequence>MIVNGCAVLRMSQRASVPSSPPAATKCCCVGCPAKLHTATCTKKCVKKQCKLSRPTCCEGMYFVPTVNGLKVSFCTVSVESHSSCAAAHHEGVTGHILQ</sequence>
<evidence type="ECO:0000313" key="1">
    <source>
        <dbReference type="EMBL" id="MPC46721.1"/>
    </source>
</evidence>
<keyword evidence="2" id="KW-1185">Reference proteome</keyword>
<comment type="caution">
    <text evidence="1">The sequence shown here is derived from an EMBL/GenBank/DDBJ whole genome shotgun (WGS) entry which is preliminary data.</text>
</comment>
<dbReference type="EMBL" id="VSRR010007340">
    <property type="protein sequence ID" value="MPC46721.1"/>
    <property type="molecule type" value="Genomic_DNA"/>
</dbReference>
<name>A0A5B7FHH7_PORTR</name>
<dbReference type="AlphaFoldDB" id="A0A5B7FHH7"/>
<protein>
    <submittedName>
        <fullName evidence="1">Uncharacterized protein</fullName>
    </submittedName>
</protein>
<dbReference type="Proteomes" id="UP000324222">
    <property type="component" value="Unassembled WGS sequence"/>
</dbReference>
<accession>A0A5B7FHH7</accession>
<evidence type="ECO:0000313" key="2">
    <source>
        <dbReference type="Proteomes" id="UP000324222"/>
    </source>
</evidence>
<gene>
    <name evidence="1" type="ORF">E2C01_040447</name>
</gene>
<proteinExistence type="predicted"/>
<organism evidence="1 2">
    <name type="scientific">Portunus trituberculatus</name>
    <name type="common">Swimming crab</name>
    <name type="synonym">Neptunus trituberculatus</name>
    <dbReference type="NCBI Taxonomy" id="210409"/>
    <lineage>
        <taxon>Eukaryota</taxon>
        <taxon>Metazoa</taxon>
        <taxon>Ecdysozoa</taxon>
        <taxon>Arthropoda</taxon>
        <taxon>Crustacea</taxon>
        <taxon>Multicrustacea</taxon>
        <taxon>Malacostraca</taxon>
        <taxon>Eumalacostraca</taxon>
        <taxon>Eucarida</taxon>
        <taxon>Decapoda</taxon>
        <taxon>Pleocyemata</taxon>
        <taxon>Brachyura</taxon>
        <taxon>Eubrachyura</taxon>
        <taxon>Portunoidea</taxon>
        <taxon>Portunidae</taxon>
        <taxon>Portuninae</taxon>
        <taxon>Portunus</taxon>
    </lineage>
</organism>